<dbReference type="HOGENOM" id="CLU_2220540_0_0_9"/>
<keyword evidence="2" id="KW-1185">Reference proteome</keyword>
<dbReference type="KEGG" id="plv:ERIC2_c03720"/>
<evidence type="ECO:0000313" key="2">
    <source>
        <dbReference type="Proteomes" id="UP000029431"/>
    </source>
</evidence>
<dbReference type="PATRIC" id="fig|697284.3.peg.360"/>
<sequence length="106" mass="12482">MNMAPFIFWNLAFYTIIRTQLDIGVAISKKQVKSLVEKYVYVMIRQREILEGILHRAEDKIYLNPNNLSPNDKQIGTRAFTPFFNPYVFARHCGNPVLLRQPPFFF</sequence>
<protein>
    <submittedName>
        <fullName evidence="1">Uncharacterized protein</fullName>
    </submittedName>
</protein>
<gene>
    <name evidence="1" type="ORF">ERIC2_c03720</name>
</gene>
<organism evidence="1 2">
    <name type="scientific">Paenibacillus larvae subsp. larvae DSM 25430</name>
    <dbReference type="NCBI Taxonomy" id="697284"/>
    <lineage>
        <taxon>Bacteria</taxon>
        <taxon>Bacillati</taxon>
        <taxon>Bacillota</taxon>
        <taxon>Bacilli</taxon>
        <taxon>Bacillales</taxon>
        <taxon>Paenibacillaceae</taxon>
        <taxon>Paenibacillus</taxon>
    </lineage>
</organism>
<reference evidence="1 2" key="1">
    <citation type="journal article" date="2014" name="PLoS ONE">
        <title>How to Kill the Honey Bee Larva: Genomic Potential and Virulence Mechanisms of Paenibacillus larvae.</title>
        <authorList>
            <person name="Djukic M."/>
            <person name="Brzuszkiewicz E."/>
            <person name="Funfhaus A."/>
            <person name="Voss J."/>
            <person name="Gollnow K."/>
            <person name="Poppinga L."/>
            <person name="Liesegang H."/>
            <person name="Garcia-Gonzalez E."/>
            <person name="Genersch E."/>
            <person name="Daniel R."/>
        </authorList>
    </citation>
    <scope>NUCLEOTIDE SEQUENCE [LARGE SCALE GENOMIC DNA]</scope>
    <source>
        <strain evidence="1 2">DSM 25430</strain>
    </source>
</reference>
<accession>V9VZZ5</accession>
<dbReference type="Proteomes" id="UP000029431">
    <property type="component" value="Chromosome"/>
</dbReference>
<name>V9VZZ5_9BACL</name>
<dbReference type="AlphaFoldDB" id="V9VZZ5"/>
<dbReference type="EMBL" id="CP003355">
    <property type="protein sequence ID" value="AHD04231.1"/>
    <property type="molecule type" value="Genomic_DNA"/>
</dbReference>
<proteinExistence type="predicted"/>
<evidence type="ECO:0000313" key="1">
    <source>
        <dbReference type="EMBL" id="AHD04231.1"/>
    </source>
</evidence>